<dbReference type="PROSITE" id="PS51462">
    <property type="entry name" value="NUDIX"/>
    <property type="match status" value="1"/>
</dbReference>
<keyword evidence="2" id="KW-0472">Membrane</keyword>
<dbReference type="PANTHER" id="PTHR12992:SF44">
    <property type="entry name" value="NUDIX HYDROLASE DOMAIN-CONTAINING PROTEIN"/>
    <property type="match status" value="1"/>
</dbReference>
<evidence type="ECO:0000259" key="3">
    <source>
        <dbReference type="PROSITE" id="PS51462"/>
    </source>
</evidence>
<organism evidence="4 5">
    <name type="scientific">Phyllosticta citrichinensis</name>
    <dbReference type="NCBI Taxonomy" id="1130410"/>
    <lineage>
        <taxon>Eukaryota</taxon>
        <taxon>Fungi</taxon>
        <taxon>Dikarya</taxon>
        <taxon>Ascomycota</taxon>
        <taxon>Pezizomycotina</taxon>
        <taxon>Dothideomycetes</taxon>
        <taxon>Dothideomycetes incertae sedis</taxon>
        <taxon>Botryosphaeriales</taxon>
        <taxon>Phyllostictaceae</taxon>
        <taxon>Phyllosticta</taxon>
    </lineage>
</organism>
<keyword evidence="2" id="KW-1133">Transmembrane helix</keyword>
<dbReference type="CDD" id="cd03426">
    <property type="entry name" value="NUDIX_CoAse_Nudt7"/>
    <property type="match status" value="1"/>
</dbReference>
<accession>A0ABR1XWE9</accession>
<dbReference type="InterPro" id="IPR000086">
    <property type="entry name" value="NUDIX_hydrolase_dom"/>
</dbReference>
<dbReference type="InterPro" id="IPR015797">
    <property type="entry name" value="NUDIX_hydrolase-like_dom_sf"/>
</dbReference>
<keyword evidence="2" id="KW-0812">Transmembrane</keyword>
<name>A0ABR1XWE9_9PEZI</name>
<keyword evidence="5" id="KW-1185">Reference proteome</keyword>
<comment type="caution">
    <text evidence="4">The sequence shown here is derived from an EMBL/GenBank/DDBJ whole genome shotgun (WGS) entry which is preliminary data.</text>
</comment>
<evidence type="ECO:0000256" key="2">
    <source>
        <dbReference type="SAM" id="Phobius"/>
    </source>
</evidence>
<dbReference type="EMBL" id="JBBWUH010000004">
    <property type="protein sequence ID" value="KAK8169558.1"/>
    <property type="molecule type" value="Genomic_DNA"/>
</dbReference>
<evidence type="ECO:0000313" key="4">
    <source>
        <dbReference type="EMBL" id="KAK8169558.1"/>
    </source>
</evidence>
<dbReference type="InterPro" id="IPR045121">
    <property type="entry name" value="CoAse"/>
</dbReference>
<evidence type="ECO:0000313" key="5">
    <source>
        <dbReference type="Proteomes" id="UP001456524"/>
    </source>
</evidence>
<proteinExistence type="predicted"/>
<sequence length="484" mass="52892">MPRPPEISEIPPTPDLLRHLHSVLLDLSSYPYPHVPNPPDVKKRASVALIIRIQPRYSHPPPPADANGSYASGNPNKNEEQTVEQRLEAFFSQEWVQNGDPEVLFIKRAHRPGDRWTSHVALPGGRRDPTDDSDRAAAVRETVEEVGISLDAANSIAVGNLPERVVTTSWGKVPLMVLCPFVYVMTGPEPPALRLQPSEVASAHWVSVRALLSPGQRTFWHEDVSNRLARQEFGLKRAFLRFTLGKMIFAAVRLIPSHSSFASTIPGFVPDDVVAAASSSSSSTASSSSAWGSMSLARIASGAQTDSATESPLLLWGLTLGIMADFLDLLPPHNSVRLWTYPTFTSPDVRFILWALSYRFRTRKAKEVLGVLDTPESVRQPTGGVTAIEEGLEAVGARNDESVVIVQAEEAEADAAPESGISGLGVERYYSRLGRKRTRSSAVGVLLDGYYELVRKAVAAAAIGRVSVVVAAVAWACVRWRWRR</sequence>
<dbReference type="Proteomes" id="UP001456524">
    <property type="component" value="Unassembled WGS sequence"/>
</dbReference>
<dbReference type="Gene3D" id="3.90.79.10">
    <property type="entry name" value="Nucleoside Triphosphate Pyrophosphohydrolase"/>
    <property type="match status" value="1"/>
</dbReference>
<dbReference type="Pfam" id="PF00293">
    <property type="entry name" value="NUDIX"/>
    <property type="match status" value="1"/>
</dbReference>
<gene>
    <name evidence="4" type="ORF">IWX90DRAFT_383255</name>
</gene>
<feature type="region of interest" description="Disordered" evidence="1">
    <location>
        <begin position="56"/>
        <end position="82"/>
    </location>
</feature>
<protein>
    <submittedName>
        <fullName evidence="4">Nudix family hydrolase-like protein</fullName>
    </submittedName>
</protein>
<dbReference type="SUPFAM" id="SSF55811">
    <property type="entry name" value="Nudix"/>
    <property type="match status" value="1"/>
</dbReference>
<evidence type="ECO:0000256" key="1">
    <source>
        <dbReference type="SAM" id="MobiDB-lite"/>
    </source>
</evidence>
<feature type="transmembrane region" description="Helical" evidence="2">
    <location>
        <begin position="457"/>
        <end position="478"/>
    </location>
</feature>
<feature type="domain" description="Nudix hydrolase" evidence="3">
    <location>
        <begin position="85"/>
        <end position="228"/>
    </location>
</feature>
<dbReference type="PANTHER" id="PTHR12992">
    <property type="entry name" value="NUDIX HYDROLASE"/>
    <property type="match status" value="1"/>
</dbReference>
<reference evidence="4 5" key="1">
    <citation type="journal article" date="2022" name="G3 (Bethesda)">
        <title>Enemy or ally: a genomic approach to elucidate the lifestyle of Phyllosticta citrichinaensis.</title>
        <authorList>
            <person name="Buijs V.A."/>
            <person name="Groenewald J.Z."/>
            <person name="Haridas S."/>
            <person name="LaButti K.M."/>
            <person name="Lipzen A."/>
            <person name="Martin F.M."/>
            <person name="Barry K."/>
            <person name="Grigoriev I.V."/>
            <person name="Crous P.W."/>
            <person name="Seidl M.F."/>
        </authorList>
    </citation>
    <scope>NUCLEOTIDE SEQUENCE [LARGE SCALE GENOMIC DNA]</scope>
    <source>
        <strain evidence="4 5">CBS 129764</strain>
    </source>
</reference>